<keyword evidence="2" id="KW-1185">Reference proteome</keyword>
<dbReference type="EMBL" id="ADKM02000102">
    <property type="protein sequence ID" value="EGC02209.1"/>
    <property type="molecule type" value="Genomic_DNA"/>
</dbReference>
<dbReference type="STRING" id="246199.CUS_4823"/>
<sequence>MQKMILTFKTCRFFELNTVFKKLKSMYISVSAISAFLQF</sequence>
<evidence type="ECO:0000313" key="1">
    <source>
        <dbReference type="EMBL" id="EGC02209.1"/>
    </source>
</evidence>
<dbReference type="Proteomes" id="UP000004259">
    <property type="component" value="Unassembled WGS sequence"/>
</dbReference>
<protein>
    <submittedName>
        <fullName evidence="1">Uncharacterized protein</fullName>
    </submittedName>
</protein>
<name>E9SET5_RUMAL</name>
<organism evidence="1 2">
    <name type="scientific">Ruminococcus albus 8</name>
    <dbReference type="NCBI Taxonomy" id="246199"/>
    <lineage>
        <taxon>Bacteria</taxon>
        <taxon>Bacillati</taxon>
        <taxon>Bacillota</taxon>
        <taxon>Clostridia</taxon>
        <taxon>Eubacteriales</taxon>
        <taxon>Oscillospiraceae</taxon>
        <taxon>Ruminococcus</taxon>
    </lineage>
</organism>
<proteinExistence type="predicted"/>
<reference evidence="1 2" key="1">
    <citation type="submission" date="2011-02" db="EMBL/GenBank/DDBJ databases">
        <authorList>
            <person name="Nelson K.E."/>
            <person name="Sutton G."/>
            <person name="Torralba M."/>
            <person name="Durkin S."/>
            <person name="Harkins D."/>
            <person name="Montgomery R."/>
            <person name="Ziemer C."/>
            <person name="Klaassens E."/>
            <person name="Ocuiv P."/>
            <person name="Morrison M."/>
        </authorList>
    </citation>
    <scope>NUCLEOTIDE SEQUENCE [LARGE SCALE GENOMIC DNA]</scope>
    <source>
        <strain evidence="1 2">8</strain>
    </source>
</reference>
<comment type="caution">
    <text evidence="1">The sequence shown here is derived from an EMBL/GenBank/DDBJ whole genome shotgun (WGS) entry which is preliminary data.</text>
</comment>
<evidence type="ECO:0000313" key="2">
    <source>
        <dbReference type="Proteomes" id="UP000004259"/>
    </source>
</evidence>
<accession>E9SET5</accession>
<dbReference type="AlphaFoldDB" id="E9SET5"/>
<gene>
    <name evidence="1" type="ORF">CUS_4823</name>
</gene>